<evidence type="ECO:0000313" key="2">
    <source>
        <dbReference type="EMBL" id="MBL0764323.1"/>
    </source>
</evidence>
<keyword evidence="3" id="KW-1185">Reference proteome</keyword>
<dbReference type="AlphaFoldDB" id="A0A937AIQ0"/>
<accession>A0A937AIQ0</accession>
<gene>
    <name evidence="2" type="ORF">JKP34_03605</name>
</gene>
<dbReference type="SUPFAM" id="SSF53756">
    <property type="entry name" value="UDP-Glycosyltransferase/glycogen phosphorylase"/>
    <property type="match status" value="1"/>
</dbReference>
<dbReference type="InterPro" id="IPR001296">
    <property type="entry name" value="Glyco_trans_1"/>
</dbReference>
<feature type="domain" description="Glycosyl transferase family 1" evidence="1">
    <location>
        <begin position="174"/>
        <end position="329"/>
    </location>
</feature>
<dbReference type="Proteomes" id="UP000642920">
    <property type="component" value="Unassembled WGS sequence"/>
</dbReference>
<organism evidence="2 3">
    <name type="scientific">Marivirga atlantica</name>
    <dbReference type="NCBI Taxonomy" id="1548457"/>
    <lineage>
        <taxon>Bacteria</taxon>
        <taxon>Pseudomonadati</taxon>
        <taxon>Bacteroidota</taxon>
        <taxon>Cytophagia</taxon>
        <taxon>Cytophagales</taxon>
        <taxon>Marivirgaceae</taxon>
        <taxon>Marivirga</taxon>
    </lineage>
</organism>
<dbReference type="Gene3D" id="3.40.50.2000">
    <property type="entry name" value="Glycogen Phosphorylase B"/>
    <property type="match status" value="2"/>
</dbReference>
<comment type="caution">
    <text evidence="2">The sequence shown here is derived from an EMBL/GenBank/DDBJ whole genome shotgun (WGS) entry which is preliminary data.</text>
</comment>
<sequence length="358" mass="40388">MKNICIITPSIGKYSETFIQNQIDYLPFNKKIVTTGIGELADENGTPLAALNFISKLRRFIGRKLLNKNFESQQNKLLAKYLIKNKVEHVLFQYGTTAKVGYGACVMANIPYTVHFHGYDAYTYLFDRKYYEHVLKYAKNVIVVSDHMKNKLISLGGNQKSIKIIPYGSNFSTKEPFNSKQKKTNTKFLAVGRFVEKKAPYITILAFSEALKVKNDITLDMIGDGDLLNLCKDIVKGLGLNNEIKFHGSCNHEMVRKMMHECDYFIQHSKIASSGDSEGLPNAIIEALNMRKPVISTFHSGIPEIVKDGVNGFLSEELDIQGMANNIIDSTNHNFSFSEMKFLKLENSIKQLTDVLNG</sequence>
<protein>
    <submittedName>
        <fullName evidence="2">Glycosyltransferase</fullName>
    </submittedName>
</protein>
<evidence type="ECO:0000259" key="1">
    <source>
        <dbReference type="Pfam" id="PF00534"/>
    </source>
</evidence>
<proteinExistence type="predicted"/>
<dbReference type="PANTHER" id="PTHR12526">
    <property type="entry name" value="GLYCOSYLTRANSFERASE"/>
    <property type="match status" value="1"/>
</dbReference>
<dbReference type="Pfam" id="PF00534">
    <property type="entry name" value="Glycos_transf_1"/>
    <property type="match status" value="1"/>
</dbReference>
<dbReference type="EMBL" id="JAERQG010000001">
    <property type="protein sequence ID" value="MBL0764323.1"/>
    <property type="molecule type" value="Genomic_DNA"/>
</dbReference>
<evidence type="ECO:0000313" key="3">
    <source>
        <dbReference type="Proteomes" id="UP000642920"/>
    </source>
</evidence>
<dbReference type="PANTHER" id="PTHR12526:SF630">
    <property type="entry name" value="GLYCOSYLTRANSFERASE"/>
    <property type="match status" value="1"/>
</dbReference>
<reference evidence="2" key="1">
    <citation type="submission" date="2021-01" db="EMBL/GenBank/DDBJ databases">
        <title>Marivirga sp. nov., isolated from intertidal surface sediments.</title>
        <authorList>
            <person name="Zhang M."/>
        </authorList>
    </citation>
    <scope>NUCLEOTIDE SEQUENCE</scope>
    <source>
        <strain evidence="2">SM1354</strain>
    </source>
</reference>
<dbReference type="GO" id="GO:0016757">
    <property type="term" value="F:glycosyltransferase activity"/>
    <property type="evidence" value="ECO:0007669"/>
    <property type="project" value="InterPro"/>
</dbReference>
<dbReference type="RefSeq" id="WP_201917798.1">
    <property type="nucleotide sequence ID" value="NZ_JAERQG010000001.1"/>
</dbReference>
<name>A0A937AIQ0_9BACT</name>